<organism evidence="6 7">
    <name type="scientific">Fundidesulfovibrio magnetotacticus</name>
    <dbReference type="NCBI Taxonomy" id="2730080"/>
    <lineage>
        <taxon>Bacteria</taxon>
        <taxon>Pseudomonadati</taxon>
        <taxon>Thermodesulfobacteriota</taxon>
        <taxon>Desulfovibrionia</taxon>
        <taxon>Desulfovibrionales</taxon>
        <taxon>Desulfovibrionaceae</taxon>
        <taxon>Fundidesulfovibrio</taxon>
    </lineage>
</organism>
<dbReference type="GO" id="GO:0004673">
    <property type="term" value="F:protein histidine kinase activity"/>
    <property type="evidence" value="ECO:0007669"/>
    <property type="project" value="UniProtKB-EC"/>
</dbReference>
<protein>
    <recommendedName>
        <fullName evidence="2">histidine kinase</fullName>
        <ecNumber evidence="2">2.7.13.3</ecNumber>
    </recommendedName>
</protein>
<dbReference type="InterPro" id="IPR003594">
    <property type="entry name" value="HATPase_dom"/>
</dbReference>
<evidence type="ECO:0000256" key="4">
    <source>
        <dbReference type="ARBA" id="ARBA00022777"/>
    </source>
</evidence>
<reference evidence="6 7" key="2">
    <citation type="submission" date="2020-05" db="EMBL/GenBank/DDBJ databases">
        <title>Draft genome sequence of Desulfovibrio sp. strainFSS-1.</title>
        <authorList>
            <person name="Shimoshige H."/>
            <person name="Kobayashi H."/>
            <person name="Maekawa T."/>
        </authorList>
    </citation>
    <scope>NUCLEOTIDE SEQUENCE [LARGE SCALE GENOMIC DNA]</scope>
    <source>
        <strain evidence="6 7">SIID29052-01</strain>
    </source>
</reference>
<evidence type="ECO:0000259" key="5">
    <source>
        <dbReference type="PROSITE" id="PS50109"/>
    </source>
</evidence>
<feature type="domain" description="Histidine kinase" evidence="5">
    <location>
        <begin position="305"/>
        <end position="466"/>
    </location>
</feature>
<proteinExistence type="predicted"/>
<evidence type="ECO:0000256" key="2">
    <source>
        <dbReference type="ARBA" id="ARBA00012438"/>
    </source>
</evidence>
<reference evidence="6 7" key="1">
    <citation type="submission" date="2020-04" db="EMBL/GenBank/DDBJ databases">
        <authorList>
            <consortium name="Desulfovibrio sp. FSS-1 genome sequencing consortium"/>
            <person name="Shimoshige H."/>
            <person name="Kobayashi H."/>
            <person name="Maekawa T."/>
        </authorList>
    </citation>
    <scope>NUCLEOTIDE SEQUENCE [LARGE SCALE GENOMIC DNA]</scope>
    <source>
        <strain evidence="6 7">SIID29052-01</strain>
    </source>
</reference>
<keyword evidence="4" id="KW-0418">Kinase</keyword>
<evidence type="ECO:0000313" key="7">
    <source>
        <dbReference type="Proteomes" id="UP000494245"/>
    </source>
</evidence>
<dbReference type="EMBL" id="BLTE01000020">
    <property type="protein sequence ID" value="GFK95668.1"/>
    <property type="molecule type" value="Genomic_DNA"/>
</dbReference>
<dbReference type="AlphaFoldDB" id="A0A6V8LZL9"/>
<dbReference type="EC" id="2.7.13.3" evidence="2"/>
<evidence type="ECO:0000256" key="1">
    <source>
        <dbReference type="ARBA" id="ARBA00000085"/>
    </source>
</evidence>
<dbReference type="SUPFAM" id="SSF55874">
    <property type="entry name" value="ATPase domain of HSP90 chaperone/DNA topoisomerase II/histidine kinase"/>
    <property type="match status" value="1"/>
</dbReference>
<keyword evidence="7" id="KW-1185">Reference proteome</keyword>
<name>A0A6V8LZL9_9BACT</name>
<accession>A0A6V8LZL9</accession>
<dbReference type="SMART" id="SM00387">
    <property type="entry name" value="HATPase_c"/>
    <property type="match status" value="1"/>
</dbReference>
<gene>
    <name evidence="6" type="primary">pleC</name>
    <name evidence="6" type="ORF">NNJEOMEG_03536</name>
</gene>
<dbReference type="InterPro" id="IPR036890">
    <property type="entry name" value="HATPase_C_sf"/>
</dbReference>
<dbReference type="PROSITE" id="PS50109">
    <property type="entry name" value="HIS_KIN"/>
    <property type="match status" value="1"/>
</dbReference>
<dbReference type="PANTHER" id="PTHR43047">
    <property type="entry name" value="TWO-COMPONENT HISTIDINE PROTEIN KINASE"/>
    <property type="match status" value="1"/>
</dbReference>
<comment type="caution">
    <text evidence="6">The sequence shown here is derived from an EMBL/GenBank/DDBJ whole genome shotgun (WGS) entry which is preliminary data.</text>
</comment>
<dbReference type="RefSeq" id="WP_173086810.1">
    <property type="nucleotide sequence ID" value="NZ_BLTE01000020.1"/>
</dbReference>
<comment type="catalytic activity">
    <reaction evidence="1">
        <text>ATP + protein L-histidine = ADP + protein N-phospho-L-histidine.</text>
        <dbReference type="EC" id="2.7.13.3"/>
    </reaction>
</comment>
<evidence type="ECO:0000256" key="3">
    <source>
        <dbReference type="ARBA" id="ARBA00022679"/>
    </source>
</evidence>
<dbReference type="Pfam" id="PF02518">
    <property type="entry name" value="HATPase_c"/>
    <property type="match status" value="1"/>
</dbReference>
<sequence>MDPSDCPPVPVGPGHAQEQHLARLDIVSRRIVDKLDNYKAYNFTQLQSVALNIFFDLAQEFTKVEDVYALCVMIPKTLFNLECTLYVIDGQNDVLSCCASHCPAHDGEIRFAQEPVVKEGHLRIPIKGNRELLSQLPFKPQGDSIGMLEIFPADTLTEHDRLFWGRYANRIGFQLHNRFISLKNKEHVQFIRNLVKDIGHNVIVPNMFFKLFYKRLEARIGLIRSYQEKFHGLMEHCLKLDKSLALDFSRLEQDVEYFYNAILNQYKEIFSHYQNTSLFLETLLRSSHFEAGRYVLEKRKCNFKSQVIDPQVERYRARLEERGIEIDTSMGGVPDQEIEVVADMGLISQVYANLFSNVVKYTREVDDGTGRKRKFMSYGWQVLKNHFAPGRDGIKFNVFSSGQPIAPVQAGQLFSEGFRGENSQGEHGTGHGLYFIREVVALHGGESGYEPTPQGNNFYFVLPVRPHSGDDFRND</sequence>
<dbReference type="InterPro" id="IPR005467">
    <property type="entry name" value="His_kinase_dom"/>
</dbReference>
<dbReference type="Gene3D" id="3.30.565.10">
    <property type="entry name" value="Histidine kinase-like ATPase, C-terminal domain"/>
    <property type="match status" value="1"/>
</dbReference>
<keyword evidence="3 6" id="KW-0808">Transferase</keyword>
<evidence type="ECO:0000313" key="6">
    <source>
        <dbReference type="EMBL" id="GFK95668.1"/>
    </source>
</evidence>
<dbReference type="Proteomes" id="UP000494245">
    <property type="component" value="Unassembled WGS sequence"/>
</dbReference>